<gene>
    <name evidence="1" type="ORF">C8N30_3224</name>
</gene>
<name>A0A420DIU1_9RHOB</name>
<dbReference type="Proteomes" id="UP000284407">
    <property type="component" value="Unassembled WGS sequence"/>
</dbReference>
<reference evidence="1 2" key="1">
    <citation type="submission" date="2018-09" db="EMBL/GenBank/DDBJ databases">
        <title>Genomic Encyclopedia of Archaeal and Bacterial Type Strains, Phase II (KMG-II): from individual species to whole genera.</title>
        <authorList>
            <person name="Goeker M."/>
        </authorList>
    </citation>
    <scope>NUCLEOTIDE SEQUENCE [LARGE SCALE GENOMIC DNA]</scope>
    <source>
        <strain evidence="1 2">DSM 11458</strain>
    </source>
</reference>
<evidence type="ECO:0000313" key="2">
    <source>
        <dbReference type="Proteomes" id="UP000284407"/>
    </source>
</evidence>
<protein>
    <recommendedName>
        <fullName evidence="3">Lambda family phage tail tape measure protein</fullName>
    </recommendedName>
</protein>
<evidence type="ECO:0000313" key="1">
    <source>
        <dbReference type="EMBL" id="RKE94115.1"/>
    </source>
</evidence>
<sequence length="221" mass="22527">MMTDESFDDLASDAQTLNQTLAQTGVLVSGFDSELRRMSTSLAATGKDVATLEKGLSRGLRKAFDGVVFDGMKLSDALSSVAQSLSNSAYNAAIRPVTDHFGGLLTQGIGSLVQGILPFANGAPFSAGRVMPFADGGVVSQATHFGMRGGMGVMGEAGPEAIMPLARGPDGKLGVRAGSGGGGAATVVMNITTPDVAGFQRSRGQIAAQMSRALSAGQKNR</sequence>
<keyword evidence="2" id="KW-1185">Reference proteome</keyword>
<organism evidence="1 2">
    <name type="scientific">Sulfitobacter guttiformis</name>
    <dbReference type="NCBI Taxonomy" id="74349"/>
    <lineage>
        <taxon>Bacteria</taxon>
        <taxon>Pseudomonadati</taxon>
        <taxon>Pseudomonadota</taxon>
        <taxon>Alphaproteobacteria</taxon>
        <taxon>Rhodobacterales</taxon>
        <taxon>Roseobacteraceae</taxon>
        <taxon>Sulfitobacter</taxon>
    </lineage>
</organism>
<proteinExistence type="predicted"/>
<comment type="caution">
    <text evidence="1">The sequence shown here is derived from an EMBL/GenBank/DDBJ whole genome shotgun (WGS) entry which is preliminary data.</text>
</comment>
<dbReference type="STRING" id="1443111.Z949_1276"/>
<accession>A0A420DIU1</accession>
<dbReference type="AlphaFoldDB" id="A0A420DIU1"/>
<dbReference type="EMBL" id="RAQK01000002">
    <property type="protein sequence ID" value="RKE94115.1"/>
    <property type="molecule type" value="Genomic_DNA"/>
</dbReference>
<evidence type="ECO:0008006" key="3">
    <source>
        <dbReference type="Google" id="ProtNLM"/>
    </source>
</evidence>